<keyword evidence="2" id="KW-1185">Reference proteome</keyword>
<sequence length="105" mass="11814">MSHNMGSVLKRQVKRSGKREKIKVNLYKTSKRLSENIHIAISENVSIISKNENEGPVYETLETTTANKGTETTANKNNATNNNAAIKNIRDMLDEQNMLIADRIL</sequence>
<gene>
    <name evidence="1" type="ORF">CPELLU_LOCUS8422</name>
</gene>
<evidence type="ECO:0000313" key="2">
    <source>
        <dbReference type="Proteomes" id="UP000789759"/>
    </source>
</evidence>
<evidence type="ECO:0000313" key="1">
    <source>
        <dbReference type="EMBL" id="CAG8631784.1"/>
    </source>
</evidence>
<reference evidence="1" key="1">
    <citation type="submission" date="2021-06" db="EMBL/GenBank/DDBJ databases">
        <authorList>
            <person name="Kallberg Y."/>
            <person name="Tangrot J."/>
            <person name="Rosling A."/>
        </authorList>
    </citation>
    <scope>NUCLEOTIDE SEQUENCE</scope>
    <source>
        <strain evidence="1">FL966</strain>
    </source>
</reference>
<organism evidence="1 2">
    <name type="scientific">Cetraspora pellucida</name>
    <dbReference type="NCBI Taxonomy" id="1433469"/>
    <lineage>
        <taxon>Eukaryota</taxon>
        <taxon>Fungi</taxon>
        <taxon>Fungi incertae sedis</taxon>
        <taxon>Mucoromycota</taxon>
        <taxon>Glomeromycotina</taxon>
        <taxon>Glomeromycetes</taxon>
        <taxon>Diversisporales</taxon>
        <taxon>Gigasporaceae</taxon>
        <taxon>Cetraspora</taxon>
    </lineage>
</organism>
<proteinExistence type="predicted"/>
<accession>A0A9N9DDN3</accession>
<name>A0A9N9DDN3_9GLOM</name>
<comment type="caution">
    <text evidence="1">The sequence shown here is derived from an EMBL/GenBank/DDBJ whole genome shotgun (WGS) entry which is preliminary data.</text>
</comment>
<dbReference type="AlphaFoldDB" id="A0A9N9DDN3"/>
<protein>
    <submittedName>
        <fullName evidence="1">15672_t:CDS:1</fullName>
    </submittedName>
</protein>
<dbReference type="EMBL" id="CAJVQA010005986">
    <property type="protein sequence ID" value="CAG8631784.1"/>
    <property type="molecule type" value="Genomic_DNA"/>
</dbReference>
<dbReference type="Proteomes" id="UP000789759">
    <property type="component" value="Unassembled WGS sequence"/>
</dbReference>